<name>A0A0D2KYV0_HYPSF</name>
<reference evidence="2" key="1">
    <citation type="submission" date="2014-04" db="EMBL/GenBank/DDBJ databases">
        <title>Evolutionary Origins and Diversification of the Mycorrhizal Mutualists.</title>
        <authorList>
            <consortium name="DOE Joint Genome Institute"/>
            <consortium name="Mycorrhizal Genomics Consortium"/>
            <person name="Kohler A."/>
            <person name="Kuo A."/>
            <person name="Nagy L.G."/>
            <person name="Floudas D."/>
            <person name="Copeland A."/>
            <person name="Barry K.W."/>
            <person name="Cichocki N."/>
            <person name="Veneault-Fourrey C."/>
            <person name="LaButti K."/>
            <person name="Lindquist E.A."/>
            <person name="Lipzen A."/>
            <person name="Lundell T."/>
            <person name="Morin E."/>
            <person name="Murat C."/>
            <person name="Riley R."/>
            <person name="Ohm R."/>
            <person name="Sun H."/>
            <person name="Tunlid A."/>
            <person name="Henrissat B."/>
            <person name="Grigoriev I.V."/>
            <person name="Hibbett D.S."/>
            <person name="Martin F."/>
        </authorList>
    </citation>
    <scope>NUCLEOTIDE SEQUENCE [LARGE SCALE GENOMIC DNA]</scope>
    <source>
        <strain evidence="2">FD-334 SS-4</strain>
    </source>
</reference>
<sequence>MSTSTATLTTPTPTPMHMLGRSHHFMPKFDGKPWSLKCFLTEVHNLAAEKRLTDRQAILAVLSYMPAKDHELWLSITSASGESWAMFEAELCTLYPGSEGDRKYNRKNLDALTHSSSLVPMTNHLQFGKYYRSFLTINAFLKTKKYISDQECLSKFLEGLHYRFCADLANYLWIKDPLHHINNPWVLATLYESTLFILSNRIRSASYAAMQNFPPYNDATAAHLLVKTEVFDASLLISKYIESEAFLNWISTILRPVLPLYQPTVQTPYALWNAPPTQMPHFNIHPVGNSSYNANAGPLPPQLQTQQQQRPNICIFCSDPKHYQFDCAMVADYIKQGFCMHDAANQLVTPTGLHITLHTATGRNIMEHLNNWYKNNPQALTNKIPIASTNFINVSSTTDHSATESLNPWANIYPVTIS</sequence>
<dbReference type="AlphaFoldDB" id="A0A0D2KYV0"/>
<dbReference type="Proteomes" id="UP000054270">
    <property type="component" value="Unassembled WGS sequence"/>
</dbReference>
<gene>
    <name evidence="1" type="ORF">HYPSUDRAFT_204384</name>
</gene>
<keyword evidence="2" id="KW-1185">Reference proteome</keyword>
<accession>A0A0D2KYV0</accession>
<protein>
    <submittedName>
        <fullName evidence="1">Uncharacterized protein</fullName>
    </submittedName>
</protein>
<dbReference type="OMA" id="FCADLAN"/>
<dbReference type="OrthoDB" id="3260546at2759"/>
<dbReference type="EMBL" id="KN817575">
    <property type="protein sequence ID" value="KJA19642.1"/>
    <property type="molecule type" value="Genomic_DNA"/>
</dbReference>
<evidence type="ECO:0000313" key="1">
    <source>
        <dbReference type="EMBL" id="KJA19642.1"/>
    </source>
</evidence>
<organism evidence="1 2">
    <name type="scientific">Hypholoma sublateritium (strain FD-334 SS-4)</name>
    <dbReference type="NCBI Taxonomy" id="945553"/>
    <lineage>
        <taxon>Eukaryota</taxon>
        <taxon>Fungi</taxon>
        <taxon>Dikarya</taxon>
        <taxon>Basidiomycota</taxon>
        <taxon>Agaricomycotina</taxon>
        <taxon>Agaricomycetes</taxon>
        <taxon>Agaricomycetidae</taxon>
        <taxon>Agaricales</taxon>
        <taxon>Agaricineae</taxon>
        <taxon>Strophariaceae</taxon>
        <taxon>Hypholoma</taxon>
    </lineage>
</organism>
<proteinExistence type="predicted"/>
<evidence type="ECO:0000313" key="2">
    <source>
        <dbReference type="Proteomes" id="UP000054270"/>
    </source>
</evidence>
<dbReference type="STRING" id="945553.A0A0D2KYV0"/>